<organism evidence="2 3">
    <name type="scientific">Immundisolibacter cernigliae</name>
    <dbReference type="NCBI Taxonomy" id="1810504"/>
    <lineage>
        <taxon>Bacteria</taxon>
        <taxon>Pseudomonadati</taxon>
        <taxon>Pseudomonadota</taxon>
        <taxon>Gammaproteobacteria</taxon>
        <taxon>Immundisolibacterales</taxon>
        <taxon>Immundisolibacteraceae</taxon>
        <taxon>Immundisolibacter</taxon>
    </lineage>
</organism>
<dbReference type="RefSeq" id="WP_068804160.1">
    <property type="nucleotide sequence ID" value="NZ_CP014671.1"/>
</dbReference>
<accession>A0A1B1YTY1</accession>
<dbReference type="AlphaFoldDB" id="A0A1B1YTY1"/>
<dbReference type="InterPro" id="IPR025597">
    <property type="entry name" value="DUF4345"/>
</dbReference>
<evidence type="ECO:0000313" key="2">
    <source>
        <dbReference type="EMBL" id="ANX04189.1"/>
    </source>
</evidence>
<evidence type="ECO:0000313" key="3">
    <source>
        <dbReference type="Proteomes" id="UP000092952"/>
    </source>
</evidence>
<dbReference type="EMBL" id="CP014671">
    <property type="protein sequence ID" value="ANX04189.1"/>
    <property type="molecule type" value="Genomic_DNA"/>
</dbReference>
<feature type="transmembrane region" description="Helical" evidence="1">
    <location>
        <begin position="47"/>
        <end position="67"/>
    </location>
</feature>
<protein>
    <recommendedName>
        <fullName evidence="4">DUF4345 domain-containing protein</fullName>
    </recommendedName>
</protein>
<keyword evidence="1" id="KW-0812">Transmembrane</keyword>
<dbReference type="Proteomes" id="UP000092952">
    <property type="component" value="Chromosome"/>
</dbReference>
<keyword evidence="1" id="KW-1133">Transmembrane helix</keyword>
<dbReference type="KEGG" id="gbi:PG2T_08375"/>
<evidence type="ECO:0000256" key="1">
    <source>
        <dbReference type="SAM" id="Phobius"/>
    </source>
</evidence>
<gene>
    <name evidence="2" type="ORF">PG2T_08375</name>
</gene>
<feature type="transmembrane region" description="Helical" evidence="1">
    <location>
        <begin position="106"/>
        <end position="124"/>
    </location>
</feature>
<name>A0A1B1YTY1_9GAMM</name>
<feature type="transmembrane region" description="Helical" evidence="1">
    <location>
        <begin position="7"/>
        <end position="27"/>
    </location>
</feature>
<proteinExistence type="predicted"/>
<feature type="transmembrane region" description="Helical" evidence="1">
    <location>
        <begin position="79"/>
        <end position="100"/>
    </location>
</feature>
<dbReference type="OrthoDB" id="6198390at2"/>
<sequence length="131" mass="13787">MPLARFVLIFTGISFFGYAVACFVYPVEVAGRFTGYGLEAAAGLVEVRAMYGGLQAGFGVFCLLAGWRREWTVPGLTAIATVMGGLVLTRSIAMGIHGPAGANPGAAIYEGITTALAVFALIRLRGLRERV</sequence>
<keyword evidence="1" id="KW-0472">Membrane</keyword>
<dbReference type="STRING" id="1810504.PG2T_08375"/>
<dbReference type="InParanoid" id="A0A1B1YTY1"/>
<evidence type="ECO:0008006" key="4">
    <source>
        <dbReference type="Google" id="ProtNLM"/>
    </source>
</evidence>
<keyword evidence="3" id="KW-1185">Reference proteome</keyword>
<reference evidence="3" key="1">
    <citation type="submission" date="2016-03" db="EMBL/GenBank/DDBJ databases">
        <title>Complete genome sequence of Solimmundus cernigliae, representing a novel lineage of polycyclic aromatic hydrocarbon degraders within the Gammaproteobacteria.</title>
        <authorList>
            <person name="Singleton D.R."/>
            <person name="Dickey A.N."/>
            <person name="Scholl E.H."/>
            <person name="Wright F.A."/>
            <person name="Aitken M.D."/>
        </authorList>
    </citation>
    <scope>NUCLEOTIDE SEQUENCE [LARGE SCALE GENOMIC DNA]</scope>
    <source>
        <strain evidence="3">TR3.2</strain>
    </source>
</reference>
<dbReference type="Pfam" id="PF14248">
    <property type="entry name" value="DUF4345"/>
    <property type="match status" value="1"/>
</dbReference>